<evidence type="ECO:0000256" key="1">
    <source>
        <dbReference type="SAM" id="Phobius"/>
    </source>
</evidence>
<feature type="transmembrane region" description="Helical" evidence="1">
    <location>
        <begin position="77"/>
        <end position="100"/>
    </location>
</feature>
<protein>
    <submittedName>
        <fullName evidence="2">Uncharacterized protein</fullName>
    </submittedName>
</protein>
<keyword evidence="1" id="KW-0472">Membrane</keyword>
<dbReference type="Proteomes" id="UP000176902">
    <property type="component" value="Unassembled WGS sequence"/>
</dbReference>
<keyword evidence="1" id="KW-0812">Transmembrane</keyword>
<sequence length="118" mass="12714">MDIKNIFGTVSPPPALKGLVDQDPSGAGGISIFLSNLIALIYMLAAFVLIFMLVWGAWDWITSGGEKEKLEGARRKLINAIVGIILFAVAFAVIQVLGIFTGFKFFEGQKPPAGQTEE</sequence>
<accession>A0A1F5JRX8</accession>
<evidence type="ECO:0000313" key="2">
    <source>
        <dbReference type="EMBL" id="OGE31391.1"/>
    </source>
</evidence>
<dbReference type="Pfam" id="PF18895">
    <property type="entry name" value="T4SS_pilin"/>
    <property type="match status" value="1"/>
</dbReference>
<name>A0A1F5JRX8_9BACT</name>
<dbReference type="EMBL" id="MFCV01000040">
    <property type="protein sequence ID" value="OGE31391.1"/>
    <property type="molecule type" value="Genomic_DNA"/>
</dbReference>
<gene>
    <name evidence="2" type="ORF">A3C59_02995</name>
</gene>
<comment type="caution">
    <text evidence="2">The sequence shown here is derived from an EMBL/GenBank/DDBJ whole genome shotgun (WGS) entry which is preliminary data.</text>
</comment>
<dbReference type="STRING" id="1797768.A3C59_02995"/>
<organism evidence="2 3">
    <name type="scientific">Candidatus Daviesbacteria bacterium RIFCSPHIGHO2_02_FULL_36_13</name>
    <dbReference type="NCBI Taxonomy" id="1797768"/>
    <lineage>
        <taxon>Bacteria</taxon>
        <taxon>Candidatus Daviesiibacteriota</taxon>
    </lineage>
</organism>
<dbReference type="AlphaFoldDB" id="A0A1F5JRX8"/>
<proteinExistence type="predicted"/>
<evidence type="ECO:0000313" key="3">
    <source>
        <dbReference type="Proteomes" id="UP000176902"/>
    </source>
</evidence>
<dbReference type="InterPro" id="IPR043993">
    <property type="entry name" value="T4SS_pilin"/>
</dbReference>
<keyword evidence="1" id="KW-1133">Transmembrane helix</keyword>
<reference evidence="2 3" key="1">
    <citation type="journal article" date="2016" name="Nat. Commun.">
        <title>Thousands of microbial genomes shed light on interconnected biogeochemical processes in an aquifer system.</title>
        <authorList>
            <person name="Anantharaman K."/>
            <person name="Brown C.T."/>
            <person name="Hug L.A."/>
            <person name="Sharon I."/>
            <person name="Castelle C.J."/>
            <person name="Probst A.J."/>
            <person name="Thomas B.C."/>
            <person name="Singh A."/>
            <person name="Wilkins M.J."/>
            <person name="Karaoz U."/>
            <person name="Brodie E.L."/>
            <person name="Williams K.H."/>
            <person name="Hubbard S.S."/>
            <person name="Banfield J.F."/>
        </authorList>
    </citation>
    <scope>NUCLEOTIDE SEQUENCE [LARGE SCALE GENOMIC DNA]</scope>
</reference>
<feature type="transmembrane region" description="Helical" evidence="1">
    <location>
        <begin position="30"/>
        <end position="56"/>
    </location>
</feature>